<reference evidence="1" key="1">
    <citation type="submission" date="2014-11" db="EMBL/GenBank/DDBJ databases">
        <authorList>
            <person name="Amaro Gonzalez C."/>
        </authorList>
    </citation>
    <scope>NUCLEOTIDE SEQUENCE</scope>
</reference>
<evidence type="ECO:0000313" key="1">
    <source>
        <dbReference type="EMBL" id="JAH92964.1"/>
    </source>
</evidence>
<protein>
    <submittedName>
        <fullName evidence="1">Uncharacterized protein</fullName>
    </submittedName>
</protein>
<proteinExistence type="predicted"/>
<reference evidence="1" key="2">
    <citation type="journal article" date="2015" name="Fish Shellfish Immunol.">
        <title>Early steps in the European eel (Anguilla anguilla)-Vibrio vulnificus interaction in the gills: Role of the RtxA13 toxin.</title>
        <authorList>
            <person name="Callol A."/>
            <person name="Pajuelo D."/>
            <person name="Ebbesson L."/>
            <person name="Teles M."/>
            <person name="MacKenzie S."/>
            <person name="Amaro C."/>
        </authorList>
    </citation>
    <scope>NUCLEOTIDE SEQUENCE</scope>
</reference>
<dbReference type="AlphaFoldDB" id="A0A0E9WRB4"/>
<organism evidence="1">
    <name type="scientific">Anguilla anguilla</name>
    <name type="common">European freshwater eel</name>
    <name type="synonym">Muraena anguilla</name>
    <dbReference type="NCBI Taxonomy" id="7936"/>
    <lineage>
        <taxon>Eukaryota</taxon>
        <taxon>Metazoa</taxon>
        <taxon>Chordata</taxon>
        <taxon>Craniata</taxon>
        <taxon>Vertebrata</taxon>
        <taxon>Euteleostomi</taxon>
        <taxon>Actinopterygii</taxon>
        <taxon>Neopterygii</taxon>
        <taxon>Teleostei</taxon>
        <taxon>Anguilliformes</taxon>
        <taxon>Anguillidae</taxon>
        <taxon>Anguilla</taxon>
    </lineage>
</organism>
<dbReference type="EMBL" id="GBXM01015613">
    <property type="protein sequence ID" value="JAH92964.1"/>
    <property type="molecule type" value="Transcribed_RNA"/>
</dbReference>
<name>A0A0E9WRB4_ANGAN</name>
<sequence length="54" mass="5859">MVEGTKWPLVSFATFTSTRRLHRTAGGGLPVALQMPLLVHLRAEALPEDNATVT</sequence>
<accession>A0A0E9WRB4</accession>